<sequence>MAESKISPAYSESKDNVSDPERDSSPGEIAPYTGRVDEKEYGHVRRGLKSRHVQFIAIGGIIGTGLFVGSGAALVRAGPLSILLAYSIVGTVIYSLILAIGEMTTWLPIPGGLTVYAHRYLDPSWGFAMGWNYTMGAALTVCAEVSAAILLIEYWNDSIHIAVWIVLILVVIFLLNIFVVEGYGEAEFVFASIKIITIISLLFLAVVLFFGGGPSHDRIGFRYWKNPGSMREYLVLGATGRFLGFLKSFVNACFAFGGSEVICVAASETTNPRQNIPKAVRRTFWRVVIFYVFGVLAIGVLVPWNDVGLNTALDVGAKGAAASPWVAAIVNAGIDGLPGVINAVILTSAWSCGNSFMFAASRNLYALAITGHAPTIFARCSKRGIPYVAVCAVFALTMLSFLLLSEKSSVVFTWFMNITTLSSLFNWLTLFLATIQFRKGCIAQGVKQEDLPFTSKLLPYAAYYGVFMVTIFILVSGFDVFFPAKWSVGEFFAAYSGILMFAVPFVGHKIWCRTSLNKPADLDIWTGKEEVDIYERENPPPVAKNTWEKIWFAIA</sequence>
<evidence type="ECO:0000256" key="6">
    <source>
        <dbReference type="ARBA" id="ARBA00023136"/>
    </source>
</evidence>
<feature type="compositionally biased region" description="Basic and acidic residues" evidence="7">
    <location>
        <begin position="12"/>
        <end position="25"/>
    </location>
</feature>
<feature type="transmembrane region" description="Helical" evidence="8">
    <location>
        <begin position="488"/>
        <end position="507"/>
    </location>
</feature>
<evidence type="ECO:0000259" key="9">
    <source>
        <dbReference type="Pfam" id="PF00324"/>
    </source>
</evidence>
<dbReference type="InterPro" id="IPR050524">
    <property type="entry name" value="APC_YAT"/>
</dbReference>
<keyword evidence="3 8" id="KW-0812">Transmembrane</keyword>
<keyword evidence="5 8" id="KW-1133">Transmembrane helix</keyword>
<comment type="caution">
    <text evidence="10">The sequence shown here is derived from an EMBL/GenBank/DDBJ whole genome shotgun (WGS) entry which is preliminary data.</text>
</comment>
<protein>
    <recommendedName>
        <fullName evidence="9">Amino acid permease/ SLC12A domain-containing protein</fullName>
    </recommendedName>
</protein>
<dbReference type="PIRSF" id="PIRSF006060">
    <property type="entry name" value="AA_transporter"/>
    <property type="match status" value="1"/>
</dbReference>
<comment type="subcellular location">
    <subcellularLocation>
        <location evidence="1">Membrane</location>
        <topology evidence="1">Multi-pass membrane protein</topology>
    </subcellularLocation>
</comment>
<evidence type="ECO:0000256" key="5">
    <source>
        <dbReference type="ARBA" id="ARBA00022989"/>
    </source>
</evidence>
<feature type="transmembrane region" description="Helical" evidence="8">
    <location>
        <begin position="283"/>
        <end position="304"/>
    </location>
</feature>
<evidence type="ECO:0000313" key="11">
    <source>
        <dbReference type="Proteomes" id="UP001447188"/>
    </source>
</evidence>
<dbReference type="InterPro" id="IPR004841">
    <property type="entry name" value="AA-permease/SLC12A_dom"/>
</dbReference>
<feature type="transmembrane region" description="Helical" evidence="8">
    <location>
        <begin position="131"/>
        <end position="152"/>
    </location>
</feature>
<feature type="transmembrane region" description="Helical" evidence="8">
    <location>
        <begin position="457"/>
        <end position="482"/>
    </location>
</feature>
<feature type="transmembrane region" description="Helical" evidence="8">
    <location>
        <begin position="82"/>
        <end position="101"/>
    </location>
</feature>
<evidence type="ECO:0000256" key="8">
    <source>
        <dbReference type="SAM" id="Phobius"/>
    </source>
</evidence>
<evidence type="ECO:0000256" key="1">
    <source>
        <dbReference type="ARBA" id="ARBA00004141"/>
    </source>
</evidence>
<evidence type="ECO:0000313" key="10">
    <source>
        <dbReference type="EMBL" id="KAL0636318.1"/>
    </source>
</evidence>
<evidence type="ECO:0000256" key="4">
    <source>
        <dbReference type="ARBA" id="ARBA00022970"/>
    </source>
</evidence>
<dbReference type="Proteomes" id="UP001447188">
    <property type="component" value="Unassembled WGS sequence"/>
</dbReference>
<keyword evidence="11" id="KW-1185">Reference proteome</keyword>
<feature type="region of interest" description="Disordered" evidence="7">
    <location>
        <begin position="1"/>
        <end position="32"/>
    </location>
</feature>
<feature type="transmembrane region" description="Helical" evidence="8">
    <location>
        <begin position="191"/>
        <end position="212"/>
    </location>
</feature>
<dbReference type="EMBL" id="JBBBZM010000052">
    <property type="protein sequence ID" value="KAL0636318.1"/>
    <property type="molecule type" value="Genomic_DNA"/>
</dbReference>
<dbReference type="Pfam" id="PF00324">
    <property type="entry name" value="AA_permease"/>
    <property type="match status" value="1"/>
</dbReference>
<keyword evidence="4" id="KW-0029">Amino-acid transport</keyword>
<gene>
    <name evidence="10" type="ORF">Q9L58_004664</name>
</gene>
<feature type="transmembrane region" description="Helical" evidence="8">
    <location>
        <begin position="55"/>
        <end position="75"/>
    </location>
</feature>
<evidence type="ECO:0000256" key="3">
    <source>
        <dbReference type="ARBA" id="ARBA00022692"/>
    </source>
</evidence>
<dbReference type="InterPro" id="IPR004840">
    <property type="entry name" value="Amino_acid_permease_CS"/>
</dbReference>
<dbReference type="PANTHER" id="PTHR43341">
    <property type="entry name" value="AMINO ACID PERMEASE"/>
    <property type="match status" value="1"/>
</dbReference>
<feature type="transmembrane region" description="Helical" evidence="8">
    <location>
        <begin position="411"/>
        <end position="437"/>
    </location>
</feature>
<feature type="domain" description="Amino acid permease/ SLC12A" evidence="9">
    <location>
        <begin position="52"/>
        <end position="516"/>
    </location>
</feature>
<name>A0ABR3GKD4_9PEZI</name>
<dbReference type="PROSITE" id="PS00218">
    <property type="entry name" value="AMINO_ACID_PERMEASE_1"/>
    <property type="match status" value="1"/>
</dbReference>
<organism evidence="10 11">
    <name type="scientific">Discina gigas</name>
    <dbReference type="NCBI Taxonomy" id="1032678"/>
    <lineage>
        <taxon>Eukaryota</taxon>
        <taxon>Fungi</taxon>
        <taxon>Dikarya</taxon>
        <taxon>Ascomycota</taxon>
        <taxon>Pezizomycotina</taxon>
        <taxon>Pezizomycetes</taxon>
        <taxon>Pezizales</taxon>
        <taxon>Discinaceae</taxon>
        <taxon>Discina</taxon>
    </lineage>
</organism>
<keyword evidence="2" id="KW-0813">Transport</keyword>
<dbReference type="Gene3D" id="1.20.1740.10">
    <property type="entry name" value="Amino acid/polyamine transporter I"/>
    <property type="match status" value="1"/>
</dbReference>
<feature type="transmembrane region" description="Helical" evidence="8">
    <location>
        <begin position="159"/>
        <end position="179"/>
    </location>
</feature>
<accession>A0ABR3GKD4</accession>
<evidence type="ECO:0000256" key="7">
    <source>
        <dbReference type="SAM" id="MobiDB-lite"/>
    </source>
</evidence>
<proteinExistence type="predicted"/>
<evidence type="ECO:0000256" key="2">
    <source>
        <dbReference type="ARBA" id="ARBA00022448"/>
    </source>
</evidence>
<reference evidence="10 11" key="1">
    <citation type="submission" date="2024-02" db="EMBL/GenBank/DDBJ databases">
        <title>Discinaceae phylogenomics.</title>
        <authorList>
            <person name="Dirks A.C."/>
            <person name="James T.Y."/>
        </authorList>
    </citation>
    <scope>NUCLEOTIDE SEQUENCE [LARGE SCALE GENOMIC DNA]</scope>
    <source>
        <strain evidence="10 11">ACD0624</strain>
    </source>
</reference>
<dbReference type="PANTHER" id="PTHR43341:SF39">
    <property type="entry name" value="AMINO ACID TRANSPORTER (EUROFUNG)-RELATED"/>
    <property type="match status" value="1"/>
</dbReference>
<keyword evidence="6 8" id="KW-0472">Membrane</keyword>
<feature type="transmembrane region" description="Helical" evidence="8">
    <location>
        <begin position="385"/>
        <end position="405"/>
    </location>
</feature>